<name>A0A834U7Q6_VESPE</name>
<dbReference type="Proteomes" id="UP000600918">
    <property type="component" value="Unassembled WGS sequence"/>
</dbReference>
<sequence length="75" mass="8847">MDNSRFKVTQWKRRKKERNREGGGREIQRDSVEKEEDSNEKGRSPGSSFELYELSLERGESAGLRKRKSRNLQCD</sequence>
<evidence type="ECO:0000313" key="3">
    <source>
        <dbReference type="Proteomes" id="UP000600918"/>
    </source>
</evidence>
<proteinExistence type="predicted"/>
<keyword evidence="3" id="KW-1185">Reference proteome</keyword>
<protein>
    <submittedName>
        <fullName evidence="2">Uncharacterized protein</fullName>
    </submittedName>
</protein>
<feature type="compositionally biased region" description="Basic and acidic residues" evidence="1">
    <location>
        <begin position="18"/>
        <end position="32"/>
    </location>
</feature>
<accession>A0A834U7Q6</accession>
<gene>
    <name evidence="2" type="ORF">H0235_010515</name>
</gene>
<feature type="region of interest" description="Disordered" evidence="1">
    <location>
        <begin position="1"/>
        <end position="52"/>
    </location>
</feature>
<reference evidence="2" key="1">
    <citation type="journal article" date="2020" name="G3 (Bethesda)">
        <title>High-Quality Assemblies for Three Invasive Social Wasps from the &lt;i&gt;Vespula&lt;/i&gt; Genus.</title>
        <authorList>
            <person name="Harrop T.W.R."/>
            <person name="Guhlin J."/>
            <person name="McLaughlin G.M."/>
            <person name="Permina E."/>
            <person name="Stockwell P."/>
            <person name="Gilligan J."/>
            <person name="Le Lec M.F."/>
            <person name="Gruber M.A.M."/>
            <person name="Quinn O."/>
            <person name="Lovegrove M."/>
            <person name="Duncan E.J."/>
            <person name="Remnant E.J."/>
            <person name="Van Eeckhoven J."/>
            <person name="Graham B."/>
            <person name="Knapp R.A."/>
            <person name="Langford K.W."/>
            <person name="Kronenberg Z."/>
            <person name="Press M.O."/>
            <person name="Eacker S.M."/>
            <person name="Wilson-Rankin E.E."/>
            <person name="Purcell J."/>
            <person name="Lester P.J."/>
            <person name="Dearden P.K."/>
        </authorList>
    </citation>
    <scope>NUCLEOTIDE SEQUENCE</scope>
    <source>
        <strain evidence="2">Volc-1</strain>
    </source>
</reference>
<organism evidence="2 3">
    <name type="scientific">Vespula pensylvanica</name>
    <name type="common">Western yellow jacket</name>
    <name type="synonym">Wasp</name>
    <dbReference type="NCBI Taxonomy" id="30213"/>
    <lineage>
        <taxon>Eukaryota</taxon>
        <taxon>Metazoa</taxon>
        <taxon>Ecdysozoa</taxon>
        <taxon>Arthropoda</taxon>
        <taxon>Hexapoda</taxon>
        <taxon>Insecta</taxon>
        <taxon>Pterygota</taxon>
        <taxon>Neoptera</taxon>
        <taxon>Endopterygota</taxon>
        <taxon>Hymenoptera</taxon>
        <taxon>Apocrita</taxon>
        <taxon>Aculeata</taxon>
        <taxon>Vespoidea</taxon>
        <taxon>Vespidae</taxon>
        <taxon>Vespinae</taxon>
        <taxon>Vespula</taxon>
    </lineage>
</organism>
<evidence type="ECO:0000256" key="1">
    <source>
        <dbReference type="SAM" id="MobiDB-lite"/>
    </source>
</evidence>
<comment type="caution">
    <text evidence="2">The sequence shown here is derived from an EMBL/GenBank/DDBJ whole genome shotgun (WGS) entry which is preliminary data.</text>
</comment>
<dbReference type="AlphaFoldDB" id="A0A834U7Q6"/>
<evidence type="ECO:0000313" key="2">
    <source>
        <dbReference type="EMBL" id="KAF7420218.1"/>
    </source>
</evidence>
<dbReference type="EMBL" id="JACSDY010000009">
    <property type="protein sequence ID" value="KAF7420218.1"/>
    <property type="molecule type" value="Genomic_DNA"/>
</dbReference>